<dbReference type="PANTHER" id="PTHR30154">
    <property type="entry name" value="LEUCINE-RESPONSIVE REGULATORY PROTEIN"/>
    <property type="match status" value="1"/>
</dbReference>
<dbReference type="InterPro" id="IPR000485">
    <property type="entry name" value="AsnC-type_HTH_dom"/>
</dbReference>
<dbReference type="GO" id="GO:0005829">
    <property type="term" value="C:cytosol"/>
    <property type="evidence" value="ECO:0007669"/>
    <property type="project" value="TreeGrafter"/>
</dbReference>
<keyword evidence="2" id="KW-0238">DNA-binding</keyword>
<dbReference type="Pfam" id="PF13404">
    <property type="entry name" value="HTH_AsnC-type"/>
    <property type="match status" value="1"/>
</dbReference>
<accession>A0A4Q5KY10</accession>
<evidence type="ECO:0000313" key="5">
    <source>
        <dbReference type="EMBL" id="RYU54742.1"/>
    </source>
</evidence>
<dbReference type="InterPro" id="IPR011008">
    <property type="entry name" value="Dimeric_a/b-barrel"/>
</dbReference>
<dbReference type="EMBL" id="SEZK01000001">
    <property type="protein sequence ID" value="RYU54742.1"/>
    <property type="molecule type" value="Genomic_DNA"/>
</dbReference>
<keyword evidence="8" id="KW-1185">Reference proteome</keyword>
<evidence type="ECO:0000256" key="3">
    <source>
        <dbReference type="ARBA" id="ARBA00023163"/>
    </source>
</evidence>
<dbReference type="Pfam" id="PF01037">
    <property type="entry name" value="AsnC_trans_reg"/>
    <property type="match status" value="1"/>
</dbReference>
<dbReference type="InterPro" id="IPR019888">
    <property type="entry name" value="Tscrpt_reg_AsnC-like"/>
</dbReference>
<dbReference type="SMART" id="SM00344">
    <property type="entry name" value="HTH_ASNC"/>
    <property type="match status" value="1"/>
</dbReference>
<dbReference type="InterPro" id="IPR036388">
    <property type="entry name" value="WH-like_DNA-bd_sf"/>
</dbReference>
<dbReference type="GO" id="GO:0006355">
    <property type="term" value="P:regulation of DNA-templated transcription"/>
    <property type="evidence" value="ECO:0007669"/>
    <property type="project" value="UniProtKB-ARBA"/>
</dbReference>
<name>A0A4Q5KY10_9GAMM</name>
<feature type="domain" description="HTH asnC-type" evidence="4">
    <location>
        <begin position="3"/>
        <end position="64"/>
    </location>
</feature>
<evidence type="ECO:0000313" key="6">
    <source>
        <dbReference type="EMBL" id="RYU66875.1"/>
    </source>
</evidence>
<dbReference type="GO" id="GO:0043200">
    <property type="term" value="P:response to amino acid"/>
    <property type="evidence" value="ECO:0007669"/>
    <property type="project" value="TreeGrafter"/>
</dbReference>
<organism evidence="5 7">
    <name type="scientific">Aliivibrio finisterrensis</name>
    <dbReference type="NCBI Taxonomy" id="511998"/>
    <lineage>
        <taxon>Bacteria</taxon>
        <taxon>Pseudomonadati</taxon>
        <taxon>Pseudomonadota</taxon>
        <taxon>Gammaproteobacteria</taxon>
        <taxon>Vibrionales</taxon>
        <taxon>Vibrionaceae</taxon>
        <taxon>Aliivibrio</taxon>
    </lineage>
</organism>
<evidence type="ECO:0000256" key="2">
    <source>
        <dbReference type="ARBA" id="ARBA00023125"/>
    </source>
</evidence>
<reference evidence="7 8" key="1">
    <citation type="submission" date="2019-02" db="EMBL/GenBank/DDBJ databases">
        <title>Genome sequences of Aliivibrio finisterrensis strains from farmed Atlantic salmon.</title>
        <authorList>
            <person name="Bowman J.P."/>
        </authorList>
    </citation>
    <scope>NUCLEOTIDE SEQUENCE [LARGE SCALE GENOMIC DNA]</scope>
    <source>
        <strain evidence="6 8">A21</strain>
        <strain evidence="5 7">A46</strain>
    </source>
</reference>
<evidence type="ECO:0000313" key="7">
    <source>
        <dbReference type="Proteomes" id="UP000294063"/>
    </source>
</evidence>
<dbReference type="RefSeq" id="WP_130046653.1">
    <property type="nucleotide sequence ID" value="NZ_SEZK01000001.1"/>
</dbReference>
<dbReference type="InterPro" id="IPR011991">
    <property type="entry name" value="ArsR-like_HTH"/>
</dbReference>
<comment type="caution">
    <text evidence="5">The sequence shown here is derived from an EMBL/GenBank/DDBJ whole genome shotgun (WGS) entry which is preliminary data.</text>
</comment>
<dbReference type="Gene3D" id="3.30.70.920">
    <property type="match status" value="1"/>
</dbReference>
<dbReference type="PRINTS" id="PR00033">
    <property type="entry name" value="HTHASNC"/>
</dbReference>
<dbReference type="Proteomes" id="UP000294063">
    <property type="component" value="Unassembled WGS sequence"/>
</dbReference>
<dbReference type="Gene3D" id="1.10.10.10">
    <property type="entry name" value="Winged helix-like DNA-binding domain superfamily/Winged helix DNA-binding domain"/>
    <property type="match status" value="1"/>
</dbReference>
<protein>
    <submittedName>
        <fullName evidence="5">Lrp/AsnC family transcriptional regulator</fullName>
    </submittedName>
</protein>
<dbReference type="PROSITE" id="PS50956">
    <property type="entry name" value="HTH_ASNC_2"/>
    <property type="match status" value="1"/>
</dbReference>
<dbReference type="SUPFAM" id="SSF46785">
    <property type="entry name" value="Winged helix' DNA-binding domain"/>
    <property type="match status" value="1"/>
</dbReference>
<dbReference type="InterPro" id="IPR019887">
    <property type="entry name" value="Tscrpt_reg_AsnC/Lrp_C"/>
</dbReference>
<dbReference type="PANTHER" id="PTHR30154:SF34">
    <property type="entry name" value="TRANSCRIPTIONAL REGULATOR AZLB"/>
    <property type="match status" value="1"/>
</dbReference>
<evidence type="ECO:0000259" key="4">
    <source>
        <dbReference type="PROSITE" id="PS50956"/>
    </source>
</evidence>
<dbReference type="AlphaFoldDB" id="A0A4Q5KY10"/>
<keyword evidence="3" id="KW-0804">Transcription</keyword>
<dbReference type="InterPro" id="IPR036390">
    <property type="entry name" value="WH_DNA-bd_sf"/>
</dbReference>
<dbReference type="SUPFAM" id="SSF54909">
    <property type="entry name" value="Dimeric alpha+beta barrel"/>
    <property type="match status" value="1"/>
</dbReference>
<dbReference type="Proteomes" id="UP000294166">
    <property type="component" value="Unassembled WGS sequence"/>
</dbReference>
<dbReference type="GO" id="GO:0043565">
    <property type="term" value="F:sequence-specific DNA binding"/>
    <property type="evidence" value="ECO:0007669"/>
    <property type="project" value="InterPro"/>
</dbReference>
<gene>
    <name evidence="6" type="ORF">ERW53_01785</name>
    <name evidence="5" type="ORF">ERW57_00385</name>
</gene>
<dbReference type="CDD" id="cd00090">
    <property type="entry name" value="HTH_ARSR"/>
    <property type="match status" value="1"/>
</dbReference>
<evidence type="ECO:0000313" key="8">
    <source>
        <dbReference type="Proteomes" id="UP000294166"/>
    </source>
</evidence>
<proteinExistence type="predicted"/>
<evidence type="ECO:0000256" key="1">
    <source>
        <dbReference type="ARBA" id="ARBA00023015"/>
    </source>
</evidence>
<keyword evidence="1" id="KW-0805">Transcription regulation</keyword>
<dbReference type="EMBL" id="SEZN01000002">
    <property type="protein sequence ID" value="RYU66875.1"/>
    <property type="molecule type" value="Genomic_DNA"/>
</dbReference>
<sequence length="154" mass="17783">MELDRIDRHILMQLQKNNRTPNIELADIVGLSAPACLKRIKRLRDNNVIIGDVAIINPELAGNKLTLVVSVEMERDRADIYNIFRQSILKASEVTQCYQISGSYDFMLIIVVKDIPAYEHFVERVLHTDLNIRKFHTSVSLRTVKFSTEIEMKQ</sequence>